<dbReference type="AlphaFoldDB" id="A0A1Q9E2D3"/>
<comment type="caution">
    <text evidence="2">The sequence shown here is derived from an EMBL/GenBank/DDBJ whole genome shotgun (WGS) entry which is preliminary data.</text>
</comment>
<dbReference type="OrthoDB" id="419673at2759"/>
<dbReference type="Proteomes" id="UP000186817">
    <property type="component" value="Unassembled WGS sequence"/>
</dbReference>
<reference evidence="2 3" key="1">
    <citation type="submission" date="2016-02" db="EMBL/GenBank/DDBJ databases">
        <title>Genome analysis of coral dinoflagellate symbionts highlights evolutionary adaptations to a symbiotic lifestyle.</title>
        <authorList>
            <person name="Aranda M."/>
            <person name="Li Y."/>
            <person name="Liew Y.J."/>
            <person name="Baumgarten S."/>
            <person name="Simakov O."/>
            <person name="Wilson M."/>
            <person name="Piel J."/>
            <person name="Ashoor H."/>
            <person name="Bougouffa S."/>
            <person name="Bajic V.B."/>
            <person name="Ryu T."/>
            <person name="Ravasi T."/>
            <person name="Bayer T."/>
            <person name="Micklem G."/>
            <person name="Kim H."/>
            <person name="Bhak J."/>
            <person name="Lajeunesse T.C."/>
            <person name="Voolstra C.R."/>
        </authorList>
    </citation>
    <scope>NUCLEOTIDE SEQUENCE [LARGE SCALE GENOMIC DNA]</scope>
    <source>
        <strain evidence="2 3">CCMP2467</strain>
    </source>
</reference>
<evidence type="ECO:0000313" key="3">
    <source>
        <dbReference type="Proteomes" id="UP000186817"/>
    </source>
</evidence>
<dbReference type="EMBL" id="LSRX01000287">
    <property type="protein sequence ID" value="OLQ01584.1"/>
    <property type="molecule type" value="Genomic_DNA"/>
</dbReference>
<name>A0A1Q9E2D3_SYMMI</name>
<dbReference type="InterPro" id="IPR013761">
    <property type="entry name" value="SAM/pointed_sf"/>
</dbReference>
<evidence type="ECO:0000256" key="1">
    <source>
        <dbReference type="SAM" id="MobiDB-lite"/>
    </source>
</evidence>
<organism evidence="2 3">
    <name type="scientific">Symbiodinium microadriaticum</name>
    <name type="common">Dinoflagellate</name>
    <name type="synonym">Zooxanthella microadriatica</name>
    <dbReference type="NCBI Taxonomy" id="2951"/>
    <lineage>
        <taxon>Eukaryota</taxon>
        <taxon>Sar</taxon>
        <taxon>Alveolata</taxon>
        <taxon>Dinophyceae</taxon>
        <taxon>Suessiales</taxon>
        <taxon>Symbiodiniaceae</taxon>
        <taxon>Symbiodinium</taxon>
    </lineage>
</organism>
<dbReference type="Gene3D" id="1.10.150.50">
    <property type="entry name" value="Transcription Factor, Ets-1"/>
    <property type="match status" value="1"/>
</dbReference>
<protein>
    <recommendedName>
        <fullName evidence="4">SAM domain-containing protein</fullName>
    </recommendedName>
</protein>
<evidence type="ECO:0008006" key="4">
    <source>
        <dbReference type="Google" id="ProtNLM"/>
    </source>
</evidence>
<proteinExistence type="predicted"/>
<feature type="region of interest" description="Disordered" evidence="1">
    <location>
        <begin position="263"/>
        <end position="286"/>
    </location>
</feature>
<accession>A0A1Q9E2D3</accession>
<sequence>MVGPSGGSLCCASLGLGGQKGAGDVVLGLRPHHDIRDFQGPAHLGGRRPDPDDHAHGPVFELFGRGLGRLEIFEEARFSEIDFGLQVLGAALPMLSARAPFFFQVVAAPVFAVGQDLARNLLLHFRFRIFEMLLDSRVDFQRNGGAFWVSGFRVWGGLPQNRQVAFRHPVLSAGLLSGIFARTGRRYYVSFVNALCDSCRTSAAMARTPASRKIGRVLALLALFWACQQAVQTVRAAVGVRAVPFARPPAGAWARKLPIARGAASKADGQPGEGDDNEDDEVSKLAKEHDACQSYNASQVIGWVQRVSGPKDISEFAGQEYAGKELLTMGVAERDNLGLAKGPQRRLIEHIKKLKAAVAIRQAKLKLRNAGTDDEGRIRMVGGGVMLSALVELQLKDKDLLKAAIDVIKKQLGNLQDDQARLFIEVVSIARVAPAQGGMLSALVELQLKDKDLLKAAIDVIKKQLGNLQDDQARLFIEVVSIARVAPAQGGMLSALVELQLKDKDLLKAAIDVIKKQLGNLQDDQARLFIEVVSIARVAPAQGDMLSALVELDAKSVMRSALQDVDVRTVLEQACNATRSDVNSYGPKQVAAWIAAKLVSAKYDASEIQQALAKLTGMLSGQLLEVTQDEFESQYNLEALTFRDLVNDSSYPEFKYQHVWVYRLLTEMPESGYIEDAQLLKSTVAGEVVDVAIGMRKGKRCIPVFYGESGSGKTLQSQLAPALKLRNNSCIVRVFSKTIDDDDPILDKIRTLHLHQDIDSRNALCKNWTLNVLFAQIKDAFGQHEEVVEAWFGNSSRNKQDLGTIVFVIDEVSKCIELARGISAVQGEIYSTLEKEYCISAQLVMAGTAAAYILGTPGTSKLSSDPHGVCLTHVGVVRGTTYLNRLLTHELDKNTGVHLKDLQVASLRPYLSNARTAWFLIEMLRHFTWAPKEVSPKSAVSIWKRYPAATGCYVPLMYRTTNGLQRLKTPRDRENIANRALKLLMHTDLLSPDTMPTLQEAVECVSLGLCNVSNYSQAQGILEQDPQSKTYRDHLIFESSPALAQMLLAAFDVPEVVPQDGDSLEAVIMEAERRFSEVLTGRKAIALTLPHALPPQLNCLNMPGVPLEQFQEVLAALNASQTVVLRNGPNAQGADIIVLRRRHGSTLPLVRLIQAKNRKSKADMLPVISTLGVTCKNATAKLLAFSRAEEVLGWLCLLVSEQAGPDAFSLGKFSQPGTAVNVSVELVLVESIPRNESQRDAVIQNVVRRSSRELQA</sequence>
<keyword evidence="3" id="KW-1185">Reference proteome</keyword>
<evidence type="ECO:0000313" key="2">
    <source>
        <dbReference type="EMBL" id="OLQ01584.1"/>
    </source>
</evidence>
<gene>
    <name evidence="2" type="ORF">AK812_SmicGene15668</name>
</gene>